<keyword evidence="1" id="KW-0472">Membrane</keyword>
<comment type="caution">
    <text evidence="2">The sequence shown here is derived from an EMBL/GenBank/DDBJ whole genome shotgun (WGS) entry which is preliminary data.</text>
</comment>
<reference evidence="2" key="1">
    <citation type="journal article" date="2019" name="Sci. Rep.">
        <title>Draft genome of Tanacetum cinerariifolium, the natural source of mosquito coil.</title>
        <authorList>
            <person name="Yamashiro T."/>
            <person name="Shiraishi A."/>
            <person name="Satake H."/>
            <person name="Nakayama K."/>
        </authorList>
    </citation>
    <scope>NUCLEOTIDE SEQUENCE</scope>
</reference>
<keyword evidence="1" id="KW-1133">Transmembrane helix</keyword>
<accession>A0A699I2B2</accession>
<gene>
    <name evidence="2" type="ORF">Tci_473685</name>
</gene>
<keyword evidence="1" id="KW-0812">Transmembrane</keyword>
<evidence type="ECO:0000256" key="1">
    <source>
        <dbReference type="SAM" id="Phobius"/>
    </source>
</evidence>
<feature type="transmembrane region" description="Helical" evidence="1">
    <location>
        <begin position="91"/>
        <end position="110"/>
    </location>
</feature>
<evidence type="ECO:0000313" key="2">
    <source>
        <dbReference type="EMBL" id="GEZ01712.1"/>
    </source>
</evidence>
<organism evidence="2">
    <name type="scientific">Tanacetum cinerariifolium</name>
    <name type="common">Dalmatian daisy</name>
    <name type="synonym">Chrysanthemum cinerariifolium</name>
    <dbReference type="NCBI Taxonomy" id="118510"/>
    <lineage>
        <taxon>Eukaryota</taxon>
        <taxon>Viridiplantae</taxon>
        <taxon>Streptophyta</taxon>
        <taxon>Embryophyta</taxon>
        <taxon>Tracheophyta</taxon>
        <taxon>Spermatophyta</taxon>
        <taxon>Magnoliopsida</taxon>
        <taxon>eudicotyledons</taxon>
        <taxon>Gunneridae</taxon>
        <taxon>Pentapetalae</taxon>
        <taxon>asterids</taxon>
        <taxon>campanulids</taxon>
        <taxon>Asterales</taxon>
        <taxon>Asteraceae</taxon>
        <taxon>Asteroideae</taxon>
        <taxon>Anthemideae</taxon>
        <taxon>Anthemidinae</taxon>
        <taxon>Tanacetum</taxon>
    </lineage>
</organism>
<dbReference type="AlphaFoldDB" id="A0A699I2B2"/>
<dbReference type="EMBL" id="BKCJ010232336">
    <property type="protein sequence ID" value="GEZ01712.1"/>
    <property type="molecule type" value="Genomic_DNA"/>
</dbReference>
<feature type="transmembrane region" description="Helical" evidence="1">
    <location>
        <begin position="59"/>
        <end position="79"/>
    </location>
</feature>
<name>A0A699I2B2_TANCI</name>
<protein>
    <submittedName>
        <fullName evidence="2">Copia protein</fullName>
    </submittedName>
</protein>
<proteinExistence type="predicted"/>
<sequence length="111" mass="12607">MELEPEIRIPGFECDKSLLEGIPFVNNMVIKEPEYGMYFIDVFGDEAFQRMSDIHKVDVYTLLSYLVMALTSLFMKIQVKVASSIGFWEDVVSSLMSFSLVLLILAVNLVS</sequence>